<organism evidence="12 13">
    <name type="scientific">Nesterenkonia natronophila</name>
    <dbReference type="NCBI Taxonomy" id="2174932"/>
    <lineage>
        <taxon>Bacteria</taxon>
        <taxon>Bacillati</taxon>
        <taxon>Actinomycetota</taxon>
        <taxon>Actinomycetes</taxon>
        <taxon>Micrococcales</taxon>
        <taxon>Micrococcaceae</taxon>
        <taxon>Nesterenkonia</taxon>
    </lineage>
</organism>
<accession>A0A3A4F1D2</accession>
<feature type="domain" description="Pterin-binding" evidence="11">
    <location>
        <begin position="2"/>
        <end position="273"/>
    </location>
</feature>
<evidence type="ECO:0000259" key="11">
    <source>
        <dbReference type="PROSITE" id="PS50972"/>
    </source>
</evidence>
<dbReference type="Gene3D" id="3.20.20.20">
    <property type="entry name" value="Dihydropteroate synthase-like"/>
    <property type="match status" value="1"/>
</dbReference>
<evidence type="ECO:0000313" key="13">
    <source>
        <dbReference type="Proteomes" id="UP000266615"/>
    </source>
</evidence>
<evidence type="ECO:0000256" key="2">
    <source>
        <dbReference type="ARBA" id="ARBA00001946"/>
    </source>
</evidence>
<dbReference type="PROSITE" id="PS00792">
    <property type="entry name" value="DHPS_1"/>
    <property type="match status" value="1"/>
</dbReference>
<dbReference type="GO" id="GO:0046656">
    <property type="term" value="P:folic acid biosynthetic process"/>
    <property type="evidence" value="ECO:0007669"/>
    <property type="project" value="UniProtKB-KW"/>
</dbReference>
<dbReference type="EMBL" id="QYZP01000002">
    <property type="protein sequence ID" value="RJN31618.1"/>
    <property type="molecule type" value="Genomic_DNA"/>
</dbReference>
<dbReference type="AlphaFoldDB" id="A0A3A4F1D2"/>
<dbReference type="CDD" id="cd00739">
    <property type="entry name" value="DHPS"/>
    <property type="match status" value="1"/>
</dbReference>
<dbReference type="EC" id="2.5.1.15" evidence="5 10"/>
<comment type="function">
    <text evidence="10">Catalyzes the condensation of para-aminobenzoate (pABA) with 6-hydroxymethyl-7,8-dihydropterin diphosphate (DHPt-PP) to form 7,8-dihydropteroate (H2Pte), the immediate precursor of folate derivatives.</text>
</comment>
<evidence type="ECO:0000313" key="12">
    <source>
        <dbReference type="EMBL" id="RJN31618.1"/>
    </source>
</evidence>
<comment type="pathway">
    <text evidence="3 10">Cofactor biosynthesis; tetrahydrofolate biosynthesis; 7,8-dihydrofolate from 2-amino-4-hydroxy-6-hydroxymethyl-7,8-dihydropteridine diphosphate and 4-aminobenzoate: step 1/2.</text>
</comment>
<evidence type="ECO:0000256" key="3">
    <source>
        <dbReference type="ARBA" id="ARBA00004763"/>
    </source>
</evidence>
<dbReference type="GO" id="GO:0005829">
    <property type="term" value="C:cytosol"/>
    <property type="evidence" value="ECO:0007669"/>
    <property type="project" value="TreeGrafter"/>
</dbReference>
<evidence type="ECO:0000256" key="8">
    <source>
        <dbReference type="ARBA" id="ARBA00022842"/>
    </source>
</evidence>
<dbReference type="NCBIfam" id="TIGR01496">
    <property type="entry name" value="DHPS"/>
    <property type="match status" value="1"/>
</dbReference>
<evidence type="ECO:0000256" key="6">
    <source>
        <dbReference type="ARBA" id="ARBA00022679"/>
    </source>
</evidence>
<comment type="similarity">
    <text evidence="4 10">Belongs to the DHPS family.</text>
</comment>
<dbReference type="InterPro" id="IPR011005">
    <property type="entry name" value="Dihydropteroate_synth-like_sf"/>
</dbReference>
<dbReference type="UniPathway" id="UPA00077">
    <property type="reaction ID" value="UER00156"/>
</dbReference>
<dbReference type="OrthoDB" id="9811744at2"/>
<dbReference type="GO" id="GO:0046872">
    <property type="term" value="F:metal ion binding"/>
    <property type="evidence" value="ECO:0007669"/>
    <property type="project" value="UniProtKB-KW"/>
</dbReference>
<reference evidence="12 13" key="1">
    <citation type="submission" date="2018-09" db="EMBL/GenBank/DDBJ databases">
        <title>Nesterenkonia natronophila sp. nov., an alkaliphilic actinobacteriume isolated from a soda lake, and emended description of the genus Nesterenkonia.</title>
        <authorList>
            <person name="Menes R.J."/>
            <person name="Iriarte A."/>
        </authorList>
    </citation>
    <scope>NUCLEOTIDE SEQUENCE [LARGE SCALE GENOMIC DNA]</scope>
    <source>
        <strain evidence="12 13">M8</strain>
    </source>
</reference>
<name>A0A3A4F1D2_9MICC</name>
<keyword evidence="6 10" id="KW-0808">Transferase</keyword>
<dbReference type="GO" id="GO:0046654">
    <property type="term" value="P:tetrahydrofolate biosynthetic process"/>
    <property type="evidence" value="ECO:0007669"/>
    <property type="project" value="UniProtKB-UniPathway"/>
</dbReference>
<dbReference type="PROSITE" id="PS50972">
    <property type="entry name" value="PTERIN_BINDING"/>
    <property type="match status" value="1"/>
</dbReference>
<dbReference type="InterPro" id="IPR000489">
    <property type="entry name" value="Pterin-binding_dom"/>
</dbReference>
<dbReference type="PANTHER" id="PTHR20941">
    <property type="entry name" value="FOLATE SYNTHESIS PROTEINS"/>
    <property type="match status" value="1"/>
</dbReference>
<gene>
    <name evidence="12" type="primary">folP</name>
    <name evidence="12" type="ORF">D3250_05565</name>
</gene>
<protein>
    <recommendedName>
        <fullName evidence="5 10">Dihydropteroate synthase</fullName>
        <shortName evidence="10">DHPS</shortName>
        <ecNumber evidence="5 10">2.5.1.15</ecNumber>
    </recommendedName>
    <alternativeName>
        <fullName evidence="10">Dihydropteroate pyrophosphorylase</fullName>
    </alternativeName>
</protein>
<dbReference type="Proteomes" id="UP000266615">
    <property type="component" value="Unassembled WGS sequence"/>
</dbReference>
<dbReference type="PROSITE" id="PS00793">
    <property type="entry name" value="DHPS_2"/>
    <property type="match status" value="1"/>
</dbReference>
<keyword evidence="13" id="KW-1185">Reference proteome</keyword>
<evidence type="ECO:0000256" key="10">
    <source>
        <dbReference type="RuleBase" id="RU361205"/>
    </source>
</evidence>
<dbReference type="SUPFAM" id="SSF51717">
    <property type="entry name" value="Dihydropteroate synthetase-like"/>
    <property type="match status" value="1"/>
</dbReference>
<dbReference type="InterPro" id="IPR006390">
    <property type="entry name" value="DHP_synth_dom"/>
</dbReference>
<dbReference type="Pfam" id="PF00809">
    <property type="entry name" value="Pterin_bind"/>
    <property type="match status" value="1"/>
</dbReference>
<keyword evidence="8 10" id="KW-0460">Magnesium</keyword>
<comment type="cofactor">
    <cofactor evidence="2 10">
        <name>Mg(2+)</name>
        <dbReference type="ChEBI" id="CHEBI:18420"/>
    </cofactor>
</comment>
<keyword evidence="7 10" id="KW-0479">Metal-binding</keyword>
<evidence type="ECO:0000256" key="4">
    <source>
        <dbReference type="ARBA" id="ARBA00009503"/>
    </source>
</evidence>
<dbReference type="GO" id="GO:0004156">
    <property type="term" value="F:dihydropteroate synthase activity"/>
    <property type="evidence" value="ECO:0007669"/>
    <property type="project" value="UniProtKB-EC"/>
</dbReference>
<evidence type="ECO:0000256" key="7">
    <source>
        <dbReference type="ARBA" id="ARBA00022723"/>
    </source>
</evidence>
<keyword evidence="9 10" id="KW-0289">Folate biosynthesis</keyword>
<evidence type="ECO:0000256" key="9">
    <source>
        <dbReference type="ARBA" id="ARBA00022909"/>
    </source>
</evidence>
<comment type="caution">
    <text evidence="12">The sequence shown here is derived from an EMBL/GenBank/DDBJ whole genome shotgun (WGS) entry which is preliminary data.</text>
</comment>
<dbReference type="PANTHER" id="PTHR20941:SF1">
    <property type="entry name" value="FOLIC ACID SYNTHESIS PROTEIN FOL1"/>
    <property type="match status" value="1"/>
</dbReference>
<sequence>MTRIMGILNVTPDSFSDGGRFLSEAQDGPVAVEAALTEAQQLLARGADMIDIGGESTRPGADPVPTELEQQRILPVVEALLSLPTTLSVDTRHPDTAAAVLDLAGDGAPDLIVNDVSGLLTADAMPRTVADFGCEVILTHNRGDARTMQTRAKYRDVVGEVIAELKAIRQPYLDAGVPAEQIVLDPGIGFAKTHQQNWEVLRHLSKFTELGHRVLLGVSRKGFLGELLADPEGTPRRAAEREAATAALNLHAANAGCWAVRVHDPRPTSDAFAVLTALS</sequence>
<comment type="catalytic activity">
    <reaction evidence="1">
        <text>(7,8-dihydropterin-6-yl)methyl diphosphate + 4-aminobenzoate = 7,8-dihydropteroate + diphosphate</text>
        <dbReference type="Rhea" id="RHEA:19949"/>
        <dbReference type="ChEBI" id="CHEBI:17836"/>
        <dbReference type="ChEBI" id="CHEBI:17839"/>
        <dbReference type="ChEBI" id="CHEBI:33019"/>
        <dbReference type="ChEBI" id="CHEBI:72950"/>
        <dbReference type="EC" id="2.5.1.15"/>
    </reaction>
</comment>
<dbReference type="RefSeq" id="WP_119902405.1">
    <property type="nucleotide sequence ID" value="NZ_QYZP01000002.1"/>
</dbReference>
<evidence type="ECO:0000256" key="5">
    <source>
        <dbReference type="ARBA" id="ARBA00012458"/>
    </source>
</evidence>
<proteinExistence type="inferred from homology"/>
<dbReference type="InterPro" id="IPR045031">
    <property type="entry name" value="DHP_synth-like"/>
</dbReference>
<evidence type="ECO:0000256" key="1">
    <source>
        <dbReference type="ARBA" id="ARBA00000012"/>
    </source>
</evidence>